<evidence type="ECO:0000256" key="4">
    <source>
        <dbReference type="ARBA" id="ARBA00022553"/>
    </source>
</evidence>
<keyword evidence="13 22" id="KW-0472">Membrane</keyword>
<evidence type="ECO:0000259" key="24">
    <source>
        <dbReference type="PROSITE" id="PS50835"/>
    </source>
</evidence>
<accession>A0A8D2PRK5</accession>
<sequence>MQQEGKLSTPLSLRGRDYRGFRVALRWGCGVWWCAEHCHHCRSSQQQGFPNSFGGHRVLQGSSWRDQCLQFVLARSAHTCATDAPCLRVFPTQLEEMPFTLLALLLAILQPRHCLAPILLWLWCGAQIWGAGCSPDVAGGAQHVQLCSVSLSRNESLGGFFLKLFLSSHLVFPFSGVPFWTRPDKMEKKLLAVPAANTVRFRCPAGGNPTPSIYWLKNGKEFKGEHRIGGIKLRHQQWSLVMESVVPSDRGNYTCVVENKYGNIRHTYQLDVLERSPHRPILQAGLPANQTVVVGSNVEFHCKVYSDAQPHIQWLKHVEVNGSKYGPDGTPYVTVLKVGVNTTDKELEILYLRNVTFEDAGEYTCLAGNSIGFSHHSAWLTVLPAEELMEMDDSGSVYTGILSYGTGFFLLLLVLVTVIVWRMKTPNKKAMNTPTVQKVSKFPLKRQVSLESNSSMNSNTPLVRITRLSSSDGPMLANVSELELPPDPKWELTRSRLTLGKPLGEGCFGQVVMAEAIGIDKDKPNKAITVAVKMLKDDATDKDLSDLVSEMEMMKMIGKHKNIINLLGACTQDGPLYVLVEYASKGNLREYLRARRPPGMDYSFDTCKLPEEQLTFKDLVSCAYQVARGMEYLASQKCIHRDLAARNVLVTEDNVMKIADFGLARDVHNIDYYKKTTNGRLPVKWMAPEALFDRVYTHQSDVWSFGVLLWEIFTLGGSPYPGIPVEELFKLLKEGHRMDKPANCTHDLYMIMRECWHAVPSQRPTFKQLVEDLDRVLTVTSTDEYLDLSVPFEQYSPAGQDTHSTCSSGDDSVFAHDLLPDEPCLPKHPPCNGVIRT</sequence>
<evidence type="ECO:0000256" key="2">
    <source>
        <dbReference type="ARBA" id="ARBA00011902"/>
    </source>
</evidence>
<dbReference type="FunFam" id="1.10.510.10:FF:000007">
    <property type="entry name" value="Fibroblast growth factor receptor"/>
    <property type="match status" value="1"/>
</dbReference>
<dbReference type="FunFam" id="3.30.200.20:FF:000011">
    <property type="entry name" value="Fibroblast growth factor receptor"/>
    <property type="match status" value="1"/>
</dbReference>
<dbReference type="PROSITE" id="PS00109">
    <property type="entry name" value="PROTEIN_KINASE_TYR"/>
    <property type="match status" value="1"/>
</dbReference>
<keyword evidence="15" id="KW-1015">Disulfide bond</keyword>
<keyword evidence="14" id="KW-0829">Tyrosine-protein kinase</keyword>
<dbReference type="FunFam" id="2.60.40.10:FF:000020">
    <property type="entry name" value="Fibroblast growth factor receptor"/>
    <property type="match status" value="1"/>
</dbReference>
<evidence type="ECO:0000313" key="25">
    <source>
        <dbReference type="Ensembl" id="ENSZLMP00000017485.1"/>
    </source>
</evidence>
<evidence type="ECO:0000256" key="6">
    <source>
        <dbReference type="ARBA" id="ARBA00022692"/>
    </source>
</evidence>
<dbReference type="InterPro" id="IPR020635">
    <property type="entry name" value="Tyr_kinase_cat_dom"/>
</dbReference>
<proteinExistence type="predicted"/>
<evidence type="ECO:0000256" key="19">
    <source>
        <dbReference type="ARBA" id="ARBA00039657"/>
    </source>
</evidence>
<dbReference type="InterPro" id="IPR050122">
    <property type="entry name" value="RTK"/>
</dbReference>
<feature type="transmembrane region" description="Helical" evidence="22">
    <location>
        <begin position="401"/>
        <end position="421"/>
    </location>
</feature>
<evidence type="ECO:0000256" key="17">
    <source>
        <dbReference type="ARBA" id="ARBA00023180"/>
    </source>
</evidence>
<dbReference type="InterPro" id="IPR011009">
    <property type="entry name" value="Kinase-like_dom_sf"/>
</dbReference>
<keyword evidence="11 21" id="KW-0067">ATP-binding</keyword>
<reference evidence="25" key="2">
    <citation type="submission" date="2025-09" db="UniProtKB">
        <authorList>
            <consortium name="Ensembl"/>
        </authorList>
    </citation>
    <scope>IDENTIFICATION</scope>
</reference>
<dbReference type="SMART" id="SM00409">
    <property type="entry name" value="IG"/>
    <property type="match status" value="2"/>
</dbReference>
<dbReference type="Gene3D" id="6.10.250.1740">
    <property type="match status" value="1"/>
</dbReference>
<dbReference type="InterPro" id="IPR000719">
    <property type="entry name" value="Prot_kinase_dom"/>
</dbReference>
<dbReference type="PRINTS" id="PR00109">
    <property type="entry name" value="TYRKINASE"/>
</dbReference>
<evidence type="ECO:0000256" key="3">
    <source>
        <dbReference type="ARBA" id="ARBA00022475"/>
    </source>
</evidence>
<dbReference type="SMART" id="SM00408">
    <property type="entry name" value="IGc2"/>
    <property type="match status" value="2"/>
</dbReference>
<keyword evidence="5" id="KW-0808">Transferase</keyword>
<dbReference type="GO" id="GO:0005524">
    <property type="term" value="F:ATP binding"/>
    <property type="evidence" value="ECO:0007669"/>
    <property type="project" value="UniProtKB-UniRule"/>
</dbReference>
<keyword evidence="6 22" id="KW-0812">Transmembrane</keyword>
<dbReference type="AlphaFoldDB" id="A0A8D2PRK5"/>
<dbReference type="Pfam" id="PF07714">
    <property type="entry name" value="PK_Tyr_Ser-Thr"/>
    <property type="match status" value="1"/>
</dbReference>
<dbReference type="Pfam" id="PF07679">
    <property type="entry name" value="I-set"/>
    <property type="match status" value="1"/>
</dbReference>
<keyword evidence="26" id="KW-1185">Reference proteome</keyword>
<evidence type="ECO:0000313" key="26">
    <source>
        <dbReference type="Proteomes" id="UP000694401"/>
    </source>
</evidence>
<dbReference type="GO" id="GO:0006915">
    <property type="term" value="P:apoptotic process"/>
    <property type="evidence" value="ECO:0007669"/>
    <property type="project" value="UniProtKB-KW"/>
</dbReference>
<evidence type="ECO:0000256" key="8">
    <source>
        <dbReference type="ARBA" id="ARBA00022737"/>
    </source>
</evidence>
<feature type="domain" description="Protein kinase" evidence="23">
    <location>
        <begin position="497"/>
        <end position="786"/>
    </location>
</feature>
<evidence type="ECO:0000256" key="7">
    <source>
        <dbReference type="ARBA" id="ARBA00022729"/>
    </source>
</evidence>
<name>A0A8D2PRK5_ZOSLA</name>
<dbReference type="InterPro" id="IPR008266">
    <property type="entry name" value="Tyr_kinase_AS"/>
</dbReference>
<dbReference type="FunFam" id="2.60.40.10:FF:000016">
    <property type="entry name" value="Fibroblast growth factor receptor"/>
    <property type="match status" value="1"/>
</dbReference>
<keyword evidence="4" id="KW-0597">Phosphoprotein</keyword>
<dbReference type="PROSITE" id="PS50011">
    <property type="entry name" value="PROTEIN_KINASE_DOM"/>
    <property type="match status" value="1"/>
</dbReference>
<dbReference type="InterPro" id="IPR007110">
    <property type="entry name" value="Ig-like_dom"/>
</dbReference>
<dbReference type="GO" id="GO:0043235">
    <property type="term" value="C:receptor complex"/>
    <property type="evidence" value="ECO:0007669"/>
    <property type="project" value="TreeGrafter"/>
</dbReference>
<evidence type="ECO:0000256" key="5">
    <source>
        <dbReference type="ARBA" id="ARBA00022679"/>
    </source>
</evidence>
<feature type="binding site" evidence="21">
    <location>
        <position position="533"/>
    </location>
    <ligand>
        <name>ATP</name>
        <dbReference type="ChEBI" id="CHEBI:30616"/>
    </ligand>
</feature>
<dbReference type="InterPro" id="IPR003598">
    <property type="entry name" value="Ig_sub2"/>
</dbReference>
<dbReference type="CDD" id="cd05857">
    <property type="entry name" value="IgI_2_FGFR"/>
    <property type="match status" value="1"/>
</dbReference>
<dbReference type="PROSITE" id="PS50835">
    <property type="entry name" value="IG_LIKE"/>
    <property type="match status" value="2"/>
</dbReference>
<keyword evidence="12 22" id="KW-1133">Transmembrane helix</keyword>
<keyword evidence="7" id="KW-0732">Signal</keyword>
<evidence type="ECO:0000256" key="12">
    <source>
        <dbReference type="ARBA" id="ARBA00022989"/>
    </source>
</evidence>
<evidence type="ECO:0000256" key="14">
    <source>
        <dbReference type="ARBA" id="ARBA00023137"/>
    </source>
</evidence>
<evidence type="ECO:0000256" key="15">
    <source>
        <dbReference type="ARBA" id="ARBA00023157"/>
    </source>
</evidence>
<feature type="domain" description="Ig-like" evidence="24">
    <location>
        <begin position="280"/>
        <end position="381"/>
    </location>
</feature>
<evidence type="ECO:0000256" key="9">
    <source>
        <dbReference type="ARBA" id="ARBA00022741"/>
    </source>
</evidence>
<dbReference type="Proteomes" id="UP000694401">
    <property type="component" value="Unassembled WGS sequence"/>
</dbReference>
<dbReference type="GO" id="GO:0005007">
    <property type="term" value="F:fibroblast growth factor receptor activity"/>
    <property type="evidence" value="ECO:0007669"/>
    <property type="project" value="TreeGrafter"/>
</dbReference>
<comment type="subcellular location">
    <subcellularLocation>
        <location evidence="1">Cell membrane</location>
        <topology evidence="1">Single-pass type I membrane protein</topology>
    </subcellularLocation>
</comment>
<keyword evidence="18" id="KW-0393">Immunoglobulin domain</keyword>
<dbReference type="SUPFAM" id="SSF56112">
    <property type="entry name" value="Protein kinase-like (PK-like)"/>
    <property type="match status" value="1"/>
</dbReference>
<comment type="catalytic activity">
    <reaction evidence="20">
        <text>L-tyrosyl-[protein] + ATP = O-phospho-L-tyrosyl-[protein] + ADP + H(+)</text>
        <dbReference type="Rhea" id="RHEA:10596"/>
        <dbReference type="Rhea" id="RHEA-COMP:10136"/>
        <dbReference type="Rhea" id="RHEA-COMP:20101"/>
        <dbReference type="ChEBI" id="CHEBI:15378"/>
        <dbReference type="ChEBI" id="CHEBI:30616"/>
        <dbReference type="ChEBI" id="CHEBI:46858"/>
        <dbReference type="ChEBI" id="CHEBI:61978"/>
        <dbReference type="ChEBI" id="CHEBI:456216"/>
        <dbReference type="EC" id="2.7.10.1"/>
    </reaction>
</comment>
<keyword evidence="3" id="KW-1003">Cell membrane</keyword>
<protein>
    <recommendedName>
        <fullName evidence="19">Fibroblast growth factor receptor 3</fullName>
        <ecNumber evidence="2">2.7.10.1</ecNumber>
    </recommendedName>
</protein>
<keyword evidence="17" id="KW-0325">Glycoprotein</keyword>
<dbReference type="Pfam" id="PF13927">
    <property type="entry name" value="Ig_3"/>
    <property type="match status" value="1"/>
</dbReference>
<dbReference type="PANTHER" id="PTHR24416">
    <property type="entry name" value="TYROSINE-PROTEIN KINASE RECEPTOR"/>
    <property type="match status" value="1"/>
</dbReference>
<keyword evidence="8" id="KW-0677">Repeat</keyword>
<organism evidence="25 26">
    <name type="scientific">Zosterops lateralis melanops</name>
    <dbReference type="NCBI Taxonomy" id="1220523"/>
    <lineage>
        <taxon>Eukaryota</taxon>
        <taxon>Metazoa</taxon>
        <taxon>Chordata</taxon>
        <taxon>Craniata</taxon>
        <taxon>Vertebrata</taxon>
        <taxon>Euteleostomi</taxon>
        <taxon>Archelosauria</taxon>
        <taxon>Archosauria</taxon>
        <taxon>Dinosauria</taxon>
        <taxon>Saurischia</taxon>
        <taxon>Theropoda</taxon>
        <taxon>Coelurosauria</taxon>
        <taxon>Aves</taxon>
        <taxon>Neognathae</taxon>
        <taxon>Neoaves</taxon>
        <taxon>Telluraves</taxon>
        <taxon>Australaves</taxon>
        <taxon>Passeriformes</taxon>
        <taxon>Sylvioidea</taxon>
        <taxon>Zosteropidae</taxon>
        <taxon>Zosterops</taxon>
    </lineage>
</organism>
<dbReference type="Gene3D" id="3.30.200.20">
    <property type="entry name" value="Phosphorylase Kinase, domain 1"/>
    <property type="match status" value="1"/>
</dbReference>
<dbReference type="Gene3D" id="2.60.40.10">
    <property type="entry name" value="Immunoglobulins"/>
    <property type="match status" value="2"/>
</dbReference>
<keyword evidence="16" id="KW-0675">Receptor</keyword>
<evidence type="ECO:0000256" key="18">
    <source>
        <dbReference type="ARBA" id="ARBA00023319"/>
    </source>
</evidence>
<keyword evidence="9 21" id="KW-0547">Nucleotide-binding</keyword>
<evidence type="ECO:0000259" key="23">
    <source>
        <dbReference type="PROSITE" id="PS50011"/>
    </source>
</evidence>
<dbReference type="InterPro" id="IPR013098">
    <property type="entry name" value="Ig_I-set"/>
</dbReference>
<evidence type="ECO:0000256" key="11">
    <source>
        <dbReference type="ARBA" id="ARBA00022840"/>
    </source>
</evidence>
<dbReference type="InterPro" id="IPR003599">
    <property type="entry name" value="Ig_sub"/>
</dbReference>
<dbReference type="EC" id="2.7.10.1" evidence="2"/>
<feature type="domain" description="Ig-like" evidence="24">
    <location>
        <begin position="183"/>
        <end position="271"/>
    </location>
</feature>
<dbReference type="SUPFAM" id="SSF48726">
    <property type="entry name" value="Immunoglobulin"/>
    <property type="match status" value="2"/>
</dbReference>
<dbReference type="Pfam" id="PF21165">
    <property type="entry name" value="FGFR3_TM"/>
    <property type="match status" value="1"/>
</dbReference>
<evidence type="ECO:0000256" key="16">
    <source>
        <dbReference type="ARBA" id="ARBA00023170"/>
    </source>
</evidence>
<evidence type="ECO:0000256" key="10">
    <source>
        <dbReference type="ARBA" id="ARBA00022777"/>
    </source>
</evidence>
<evidence type="ECO:0000256" key="22">
    <source>
        <dbReference type="SAM" id="Phobius"/>
    </source>
</evidence>
<dbReference type="InterPro" id="IPR013783">
    <property type="entry name" value="Ig-like_fold"/>
</dbReference>
<reference evidence="25" key="1">
    <citation type="submission" date="2025-08" db="UniProtKB">
        <authorList>
            <consortium name="Ensembl"/>
        </authorList>
    </citation>
    <scope>IDENTIFICATION</scope>
</reference>
<dbReference type="InterPro" id="IPR036179">
    <property type="entry name" value="Ig-like_dom_sf"/>
</dbReference>
<evidence type="ECO:0000256" key="21">
    <source>
        <dbReference type="PROSITE-ProRule" id="PRU10141"/>
    </source>
</evidence>
<dbReference type="Gene3D" id="1.10.510.10">
    <property type="entry name" value="Transferase(Phosphotransferase) domain 1"/>
    <property type="match status" value="1"/>
</dbReference>
<evidence type="ECO:0000256" key="1">
    <source>
        <dbReference type="ARBA" id="ARBA00004251"/>
    </source>
</evidence>
<evidence type="ECO:0000256" key="20">
    <source>
        <dbReference type="ARBA" id="ARBA00051243"/>
    </source>
</evidence>
<dbReference type="InterPro" id="IPR001245">
    <property type="entry name" value="Ser-Thr/Tyr_kinase_cat_dom"/>
</dbReference>
<keyword evidence="10" id="KW-0418">Kinase</keyword>
<dbReference type="GO" id="GO:0005886">
    <property type="term" value="C:plasma membrane"/>
    <property type="evidence" value="ECO:0007669"/>
    <property type="project" value="UniProtKB-SubCell"/>
</dbReference>
<dbReference type="InterPro" id="IPR017441">
    <property type="entry name" value="Protein_kinase_ATP_BS"/>
</dbReference>
<dbReference type="SMART" id="SM00219">
    <property type="entry name" value="TyrKc"/>
    <property type="match status" value="1"/>
</dbReference>
<dbReference type="CDD" id="cd05100">
    <property type="entry name" value="PTKc_FGFR3"/>
    <property type="match status" value="1"/>
</dbReference>
<dbReference type="PANTHER" id="PTHR24416:SF505">
    <property type="entry name" value="FIBROBLAST GROWTH FACTOR RECEPTOR 3"/>
    <property type="match status" value="1"/>
</dbReference>
<evidence type="ECO:0000256" key="13">
    <source>
        <dbReference type="ARBA" id="ARBA00023136"/>
    </source>
</evidence>
<dbReference type="Ensembl" id="ENSZLMT00000017979.1">
    <property type="protein sequence ID" value="ENSZLMP00000017485.1"/>
    <property type="gene ID" value="ENSZLMG00000009511.1"/>
</dbReference>
<dbReference type="PROSITE" id="PS00107">
    <property type="entry name" value="PROTEIN_KINASE_ATP"/>
    <property type="match status" value="1"/>
</dbReference>
<dbReference type="GO" id="GO:0043410">
    <property type="term" value="P:positive regulation of MAPK cascade"/>
    <property type="evidence" value="ECO:0007669"/>
    <property type="project" value="TreeGrafter"/>
</dbReference>
<dbReference type="GO" id="GO:0017134">
    <property type="term" value="F:fibroblast growth factor binding"/>
    <property type="evidence" value="ECO:0007669"/>
    <property type="project" value="TreeGrafter"/>
</dbReference>